<organism evidence="2 3">
    <name type="scientific">Halorubrum salipaludis</name>
    <dbReference type="NCBI Taxonomy" id="2032630"/>
    <lineage>
        <taxon>Archaea</taxon>
        <taxon>Methanobacteriati</taxon>
        <taxon>Methanobacteriota</taxon>
        <taxon>Stenosarchaea group</taxon>
        <taxon>Halobacteria</taxon>
        <taxon>Halobacteriales</taxon>
        <taxon>Haloferacaceae</taxon>
        <taxon>Halorubrum</taxon>
    </lineage>
</organism>
<accession>A0A2A2FFK9</accession>
<reference evidence="2 3" key="1">
    <citation type="submission" date="2017-08" db="EMBL/GenBank/DDBJ databases">
        <title>The strain WRN001 was isolated from Binhai saline alkaline soil, Tianjin, China.</title>
        <authorList>
            <person name="Liu D."/>
            <person name="Zhang G."/>
        </authorList>
    </citation>
    <scope>NUCLEOTIDE SEQUENCE [LARGE SCALE GENOMIC DNA]</scope>
    <source>
        <strain evidence="2 3">WN019</strain>
    </source>
</reference>
<keyword evidence="3" id="KW-1185">Reference proteome</keyword>
<feature type="transmembrane region" description="Helical" evidence="1">
    <location>
        <begin position="20"/>
        <end position="38"/>
    </location>
</feature>
<protein>
    <submittedName>
        <fullName evidence="2">Uncharacterized protein</fullName>
    </submittedName>
</protein>
<feature type="transmembrane region" description="Helical" evidence="1">
    <location>
        <begin position="79"/>
        <end position="99"/>
    </location>
</feature>
<dbReference type="AlphaFoldDB" id="A0A2A2FFK9"/>
<dbReference type="RefSeq" id="WP_095637337.1">
    <property type="nucleotide sequence ID" value="NZ_NSKC01000005.1"/>
</dbReference>
<feature type="transmembrane region" description="Helical" evidence="1">
    <location>
        <begin position="50"/>
        <end position="70"/>
    </location>
</feature>
<evidence type="ECO:0000256" key="1">
    <source>
        <dbReference type="SAM" id="Phobius"/>
    </source>
</evidence>
<dbReference type="Proteomes" id="UP000218083">
    <property type="component" value="Unassembled WGS sequence"/>
</dbReference>
<keyword evidence="1" id="KW-0812">Transmembrane</keyword>
<dbReference type="OrthoDB" id="312399at2157"/>
<sequence>MSPENAPLSSSSLFPSRRAVGIGLLAGLAHLIVVAALTEWFDLSFGRNPFLVYVAVGALSLGALPAALFVEHRLVAPSIAVALALVASTYGTWSVYVAPETIPTPVGPTPLGWYLIGWVAVVGVALIAGGVEYGIRRAMVARGE</sequence>
<feature type="transmembrane region" description="Helical" evidence="1">
    <location>
        <begin position="111"/>
        <end position="135"/>
    </location>
</feature>
<dbReference type="EMBL" id="NSKC01000005">
    <property type="protein sequence ID" value="PAU83379.1"/>
    <property type="molecule type" value="Genomic_DNA"/>
</dbReference>
<name>A0A2A2FFK9_9EURY</name>
<keyword evidence="1" id="KW-0472">Membrane</keyword>
<proteinExistence type="predicted"/>
<evidence type="ECO:0000313" key="3">
    <source>
        <dbReference type="Proteomes" id="UP000218083"/>
    </source>
</evidence>
<evidence type="ECO:0000313" key="2">
    <source>
        <dbReference type="EMBL" id="PAU83379.1"/>
    </source>
</evidence>
<keyword evidence="1" id="KW-1133">Transmembrane helix</keyword>
<comment type="caution">
    <text evidence="2">The sequence shown here is derived from an EMBL/GenBank/DDBJ whole genome shotgun (WGS) entry which is preliminary data.</text>
</comment>
<gene>
    <name evidence="2" type="ORF">CK500_11375</name>
</gene>